<dbReference type="Proteomes" id="UP000037997">
    <property type="component" value="Unassembled WGS sequence"/>
</dbReference>
<comment type="caution">
    <text evidence="1">The sequence shown here is derived from an EMBL/GenBank/DDBJ whole genome shotgun (WGS) entry which is preliminary data.</text>
</comment>
<organism evidence="1 2">
    <name type="scientific">Helicobacter pullorum</name>
    <dbReference type="NCBI Taxonomy" id="35818"/>
    <lineage>
        <taxon>Bacteria</taxon>
        <taxon>Pseudomonadati</taxon>
        <taxon>Campylobacterota</taxon>
        <taxon>Epsilonproteobacteria</taxon>
        <taxon>Campylobacterales</taxon>
        <taxon>Helicobacteraceae</taxon>
        <taxon>Helicobacter</taxon>
    </lineage>
</organism>
<proteinExistence type="predicted"/>
<dbReference type="EMBL" id="JNOC01000043">
    <property type="protein sequence ID" value="KPH55435.1"/>
    <property type="molecule type" value="Genomic_DNA"/>
</dbReference>
<dbReference type="RefSeq" id="WP_054198202.1">
    <property type="nucleotide sequence ID" value="NZ_JNOC01000043.1"/>
</dbReference>
<gene>
    <name evidence="1" type="ORF">HPU229334_08265</name>
</gene>
<accession>A0A0N1MQM1</accession>
<dbReference type="AlphaFoldDB" id="A0A0N1MQM1"/>
<reference evidence="1 2" key="1">
    <citation type="submission" date="2014-06" db="EMBL/GenBank/DDBJ databases">
        <title>Helicobacter pullorum isolates in fresh chicken meat - phenotypic and genotypic features.</title>
        <authorList>
            <person name="Borges V."/>
            <person name="Santos A."/>
            <person name="Correia C.B."/>
            <person name="Saraiva M."/>
            <person name="Menard A."/>
            <person name="Vieira L."/>
            <person name="Sampaio D.A."/>
            <person name="Gomes J.P."/>
            <person name="Oleastro M."/>
        </authorList>
    </citation>
    <scope>NUCLEOTIDE SEQUENCE [LARGE SCALE GENOMIC DNA]</scope>
    <source>
        <strain evidence="1 2">229334/12</strain>
    </source>
</reference>
<dbReference type="PATRIC" id="fig|35818.11.peg.1635"/>
<name>A0A0N1MQM1_9HELI</name>
<sequence>MEKIVVNKNTKIVTEVELADLLENLWDYAERDLMVNGKEIKFYYDEFAENPLDWDCNPTFLSLLKRTGLGTKEIYGNDGECYNIPNDFDSPEDIEIFLEKNGYIFKRVYGYSHGGLSLALEGNCPANFSSPFDSGLAGFLIARKSDIREWYRVSRITTKAKDNVFTYWANLIDDVNYWLNGEVYYIEADGECYSCYGSSCLKKTLQDVLKEVKSA</sequence>
<evidence type="ECO:0000313" key="2">
    <source>
        <dbReference type="Proteomes" id="UP000037997"/>
    </source>
</evidence>
<protein>
    <submittedName>
        <fullName evidence="1">Uncharacterized protein</fullName>
    </submittedName>
</protein>
<evidence type="ECO:0000313" key="1">
    <source>
        <dbReference type="EMBL" id="KPH55435.1"/>
    </source>
</evidence>